<protein>
    <submittedName>
        <fullName evidence="1">Uncharacterized protein</fullName>
    </submittedName>
</protein>
<dbReference type="EMBL" id="FQ790287">
    <property type="protein sequence ID" value="CCD47619.1"/>
    <property type="molecule type" value="Genomic_DNA"/>
</dbReference>
<evidence type="ECO:0000313" key="1">
    <source>
        <dbReference type="EMBL" id="CCD47619.1"/>
    </source>
</evidence>
<evidence type="ECO:0000313" key="2">
    <source>
        <dbReference type="Proteomes" id="UP000008177"/>
    </source>
</evidence>
<gene>
    <name evidence="1" type="ORF">BofuT4_uP035990.1</name>
</gene>
<sequence length="49" mass="5522">MFSEREMSCGVCLICVESAPLIWSLAVQSEDWMKWVGMSFWGSEDCADA</sequence>
<accession>G2Y4M9</accession>
<dbReference type="Proteomes" id="UP000008177">
    <property type="component" value="Unplaced contigs"/>
</dbReference>
<dbReference type="AlphaFoldDB" id="G2Y4M9"/>
<proteinExistence type="predicted"/>
<reference evidence="2" key="1">
    <citation type="journal article" date="2011" name="PLoS Genet.">
        <title>Genomic analysis of the necrotrophic fungal pathogens Sclerotinia sclerotiorum and Botrytis cinerea.</title>
        <authorList>
            <person name="Amselem J."/>
            <person name="Cuomo C.A."/>
            <person name="van Kan J.A."/>
            <person name="Viaud M."/>
            <person name="Benito E.P."/>
            <person name="Couloux A."/>
            <person name="Coutinho P.M."/>
            <person name="de Vries R.P."/>
            <person name="Dyer P.S."/>
            <person name="Fillinger S."/>
            <person name="Fournier E."/>
            <person name="Gout L."/>
            <person name="Hahn M."/>
            <person name="Kohn L."/>
            <person name="Lapalu N."/>
            <person name="Plummer K.M."/>
            <person name="Pradier J.M."/>
            <person name="Quevillon E."/>
            <person name="Sharon A."/>
            <person name="Simon A."/>
            <person name="ten Have A."/>
            <person name="Tudzynski B."/>
            <person name="Tudzynski P."/>
            <person name="Wincker P."/>
            <person name="Andrew M."/>
            <person name="Anthouard V."/>
            <person name="Beever R.E."/>
            <person name="Beffa R."/>
            <person name="Benoit I."/>
            <person name="Bouzid O."/>
            <person name="Brault B."/>
            <person name="Chen Z."/>
            <person name="Choquer M."/>
            <person name="Collemare J."/>
            <person name="Cotton P."/>
            <person name="Danchin E.G."/>
            <person name="Da Silva C."/>
            <person name="Gautier A."/>
            <person name="Giraud C."/>
            <person name="Giraud T."/>
            <person name="Gonzalez C."/>
            <person name="Grossetete S."/>
            <person name="Guldener U."/>
            <person name="Henrissat B."/>
            <person name="Howlett B.J."/>
            <person name="Kodira C."/>
            <person name="Kretschmer M."/>
            <person name="Lappartient A."/>
            <person name="Leroch M."/>
            <person name="Levis C."/>
            <person name="Mauceli E."/>
            <person name="Neuveglise C."/>
            <person name="Oeser B."/>
            <person name="Pearson M."/>
            <person name="Poulain J."/>
            <person name="Poussereau N."/>
            <person name="Quesneville H."/>
            <person name="Rascle C."/>
            <person name="Schumacher J."/>
            <person name="Segurens B."/>
            <person name="Sexton A."/>
            <person name="Silva E."/>
            <person name="Sirven C."/>
            <person name="Soanes D.M."/>
            <person name="Talbot N.J."/>
            <person name="Templeton M."/>
            <person name="Yandava C."/>
            <person name="Yarden O."/>
            <person name="Zeng Q."/>
            <person name="Rollins J.A."/>
            <person name="Lebrun M.H."/>
            <person name="Dickman M."/>
        </authorList>
    </citation>
    <scope>NUCLEOTIDE SEQUENCE [LARGE SCALE GENOMIC DNA]</scope>
    <source>
        <strain evidence="2">T4</strain>
    </source>
</reference>
<dbReference type="InParanoid" id="G2Y4M9"/>
<name>G2Y4M9_BOTF4</name>
<dbReference type="HOGENOM" id="CLU_3142863_0_0_1"/>
<organism evidence="1 2">
    <name type="scientific">Botryotinia fuckeliana (strain T4)</name>
    <name type="common">Noble rot fungus</name>
    <name type="synonym">Botrytis cinerea</name>
    <dbReference type="NCBI Taxonomy" id="999810"/>
    <lineage>
        <taxon>Eukaryota</taxon>
        <taxon>Fungi</taxon>
        <taxon>Dikarya</taxon>
        <taxon>Ascomycota</taxon>
        <taxon>Pezizomycotina</taxon>
        <taxon>Leotiomycetes</taxon>
        <taxon>Helotiales</taxon>
        <taxon>Sclerotiniaceae</taxon>
        <taxon>Botrytis</taxon>
    </lineage>
</organism>